<evidence type="ECO:0000313" key="4">
    <source>
        <dbReference type="EMBL" id="WJZ84339.1"/>
    </source>
</evidence>
<dbReference type="Pfam" id="PF12874">
    <property type="entry name" value="zf-met"/>
    <property type="match status" value="4"/>
</dbReference>
<feature type="region of interest" description="Disordered" evidence="1">
    <location>
        <begin position="1007"/>
        <end position="1116"/>
    </location>
</feature>
<feature type="compositionally biased region" description="Basic and acidic residues" evidence="1">
    <location>
        <begin position="547"/>
        <end position="558"/>
    </location>
</feature>
<feature type="compositionally biased region" description="Polar residues" evidence="1">
    <location>
        <begin position="450"/>
        <end position="467"/>
    </location>
</feature>
<feature type="compositionally biased region" description="Polar residues" evidence="1">
    <location>
        <begin position="1053"/>
        <end position="1070"/>
    </location>
</feature>
<feature type="region of interest" description="Disordered" evidence="1">
    <location>
        <begin position="1163"/>
        <end position="1285"/>
    </location>
</feature>
<protein>
    <recommendedName>
        <fullName evidence="6">HVA22-like protein a</fullName>
    </recommendedName>
</protein>
<dbReference type="InterPro" id="IPR036236">
    <property type="entry name" value="Znf_C2H2_sf"/>
</dbReference>
<reference evidence="4 5" key="1">
    <citation type="journal article" date="2023" name="Hortic Res">
        <title>The complete reference genome for grapevine (Vitis vinifera L.) genetics and breeding.</title>
        <authorList>
            <person name="Shi X."/>
            <person name="Cao S."/>
            <person name="Wang X."/>
            <person name="Huang S."/>
            <person name="Wang Y."/>
            <person name="Liu Z."/>
            <person name="Liu W."/>
            <person name="Leng X."/>
            <person name="Peng Y."/>
            <person name="Wang N."/>
            <person name="Wang Y."/>
            <person name="Ma Z."/>
            <person name="Xu X."/>
            <person name="Zhang F."/>
            <person name="Xue H."/>
            <person name="Zhong H."/>
            <person name="Wang Y."/>
            <person name="Zhang K."/>
            <person name="Velt A."/>
            <person name="Avia K."/>
            <person name="Holtgrawe D."/>
            <person name="Grimplet J."/>
            <person name="Matus J.T."/>
            <person name="Ware D."/>
            <person name="Wu X."/>
            <person name="Wang H."/>
            <person name="Liu C."/>
            <person name="Fang Y."/>
            <person name="Rustenholz C."/>
            <person name="Cheng Z."/>
            <person name="Xiao H."/>
            <person name="Zhou Y."/>
        </authorList>
    </citation>
    <scope>NUCLEOTIDE SEQUENCE [LARGE SCALE GENOMIC DNA]</scope>
    <source>
        <strain evidence="5">cv. Pinot noir / PN40024</strain>
        <tissue evidence="4">Leaf</tissue>
    </source>
</reference>
<feature type="domain" description="U1-type" evidence="3">
    <location>
        <begin position="385"/>
        <end position="419"/>
    </location>
</feature>
<feature type="compositionally biased region" description="Polar residues" evidence="1">
    <location>
        <begin position="559"/>
        <end position="576"/>
    </location>
</feature>
<feature type="domain" description="U1-type" evidence="3">
    <location>
        <begin position="494"/>
        <end position="528"/>
    </location>
</feature>
<dbReference type="SMART" id="SM00451">
    <property type="entry name" value="ZnF_U1"/>
    <property type="match status" value="4"/>
</dbReference>
<dbReference type="PANTHER" id="PTHR12300:SF43">
    <property type="entry name" value="HVA22-LIKE PROTEIN"/>
    <property type="match status" value="1"/>
</dbReference>
<feature type="compositionally biased region" description="Basic and acidic residues" evidence="1">
    <location>
        <begin position="1041"/>
        <end position="1052"/>
    </location>
</feature>
<feature type="compositionally biased region" description="Polar residues" evidence="1">
    <location>
        <begin position="415"/>
        <end position="434"/>
    </location>
</feature>
<feature type="domain" description="U1-type" evidence="3">
    <location>
        <begin position="1122"/>
        <end position="1156"/>
    </location>
</feature>
<feature type="domain" description="C2H2-type" evidence="2">
    <location>
        <begin position="497"/>
        <end position="521"/>
    </location>
</feature>
<feature type="compositionally biased region" description="Basic and acidic residues" evidence="1">
    <location>
        <begin position="579"/>
        <end position="590"/>
    </location>
</feature>
<dbReference type="Gene3D" id="3.30.160.60">
    <property type="entry name" value="Classic Zinc Finger"/>
    <property type="match status" value="3"/>
</dbReference>
<feature type="region of interest" description="Disordered" evidence="1">
    <location>
        <begin position="406"/>
        <end position="492"/>
    </location>
</feature>
<feature type="compositionally biased region" description="Basic and acidic residues" evidence="1">
    <location>
        <begin position="470"/>
        <end position="481"/>
    </location>
</feature>
<keyword evidence="5" id="KW-1185">Reference proteome</keyword>
<dbReference type="InterPro" id="IPR013087">
    <property type="entry name" value="Znf_C2H2_type"/>
</dbReference>
<dbReference type="SUPFAM" id="SSF57667">
    <property type="entry name" value="beta-beta-alpha zinc fingers"/>
    <property type="match status" value="3"/>
</dbReference>
<dbReference type="Proteomes" id="UP001227230">
    <property type="component" value="Chromosome 3"/>
</dbReference>
<feature type="domain" description="C2H2-type" evidence="2">
    <location>
        <begin position="991"/>
        <end position="1015"/>
    </location>
</feature>
<dbReference type="SMART" id="SM00355">
    <property type="entry name" value="ZnF_C2H2"/>
    <property type="match status" value="4"/>
</dbReference>
<evidence type="ECO:0008006" key="6">
    <source>
        <dbReference type="Google" id="ProtNLM"/>
    </source>
</evidence>
<feature type="domain" description="U1-type" evidence="3">
    <location>
        <begin position="988"/>
        <end position="1022"/>
    </location>
</feature>
<feature type="domain" description="C2H2-type" evidence="2">
    <location>
        <begin position="1125"/>
        <end position="1149"/>
    </location>
</feature>
<feature type="compositionally biased region" description="Polar residues" evidence="1">
    <location>
        <begin position="1026"/>
        <end position="1037"/>
    </location>
</feature>
<gene>
    <name evidence="4" type="ORF">VitviT2T_003947</name>
</gene>
<dbReference type="PANTHER" id="PTHR12300">
    <property type="entry name" value="HVA22-LIKE PROTEINS"/>
    <property type="match status" value="1"/>
</dbReference>
<evidence type="ECO:0000313" key="5">
    <source>
        <dbReference type="Proteomes" id="UP001227230"/>
    </source>
</evidence>
<evidence type="ECO:0000256" key="1">
    <source>
        <dbReference type="SAM" id="MobiDB-lite"/>
    </source>
</evidence>
<sequence length="1285" mass="142856">MAFHPGEYRIASAISSLKTQKANQWHYLNLPFGLFYSYYKLFEMTSCYAICSQSSLKSLTKPKHHSKSQDSTLQESSSFFSFLFLFTDKLRNPSSRLDSQMDFVNVLKFSAACFDLLAWPLFALGYPLCASIRVIETKSISDVRKLVTYWVLFSLISLFDHAFSELLEWIPFWPYIKLMIICWLVIPHFDGSHYVYQNLVCPCLSMDTQVVMNWRFNESKKLFHSRENFLVVADRYIKENGAEALAKLIASKLKSTKPNVEVKEIEAHAAPEKKGEQWKCEEPNVSQKEIQVVEVTEIKSGEDGRNRCKGPNAAKKEIKVTEVTQRTFGGTAHWVKQTELNLGETKSNTTCIAGIKERATALMTAEIEACRDDRTPEISLHKKVQKEWACAVCLLTTQSEATLNSHLQGKRHQATSEQLKAKNQATKDNGSPSASMAKISDQSTKEEQPKCTSNNLNSKNNGISAASTVKKPDETKDDKRQKCASSNGPNQKNKKVWACALCQVTTQSEATLNSHLQGKRHQATSEQLKAKNQAIKTNGSPSASMAKKSDGSTKEEQLKCTSNNLNSKNNGISAASTVKKPDKTKEDKQQKCASSNGPNQKNNKNWACALCQGLMFISMGSLEEACAAVSNLESNQEPNEEDFDGNDANDKLGQRARTPSPLGNTIRQLIGSRVNLLTHILSDKLRNPSSSLNSQMGFMNVLKFSAACFDLLGWPLCALGYPLCASIRAIETNSISDFRKLVAYWVLFSLISLFDHAFAKLLEWVPVWPYIKLMVICWLVIRQFDGSYYVYQHLVQPCLSMDPQVVMNWLFNESKKKFHSRENFLVSADQYIKENGPEALEKLLARKLRSAKPNVEVKEIKAPAAPEKKGEEWKCEEPNVAEKEIQDVKVTDIKNGGDGAKRCEWPNAAKEVKVTESKSGQTNKQLYVNFYKLPHFQVKQTEINLGETRSNTTCAVEIKERAAALVAAEIEACRDDRTPKIPLHEKVQKEWACAVCQVTTQSEATFNSHLQGKRHQATSEKLRAKNQATKTSCSPSASMAKKSDQSTKEEQPKCTSNNLNSKNNGISAASTVKKPDDTKDDERQKSASSNEPNQKNNKKQEVQTNEQGHQKNLKQTGDGMKELRLCCNIGNVSCTSELDMASHLNGWRHFNMIKEPSEFKGLLKAPGLGPARPSGLRPSPSSARPSPFLDGPGHGPQFRPDPSPARLSPFLDGPGHGPQFRPGPAGWLGPTGWPGPAGWPGLTGWPGPTGWPRSVGWPSPASWSGPADWSGQSGPTDWPSRRPGT</sequence>
<feature type="domain" description="C2H2-type" evidence="2">
    <location>
        <begin position="388"/>
        <end position="412"/>
    </location>
</feature>
<dbReference type="Pfam" id="PF03134">
    <property type="entry name" value="TB2_DP1_HVA22"/>
    <property type="match status" value="2"/>
</dbReference>
<proteinExistence type="predicted"/>
<feature type="region of interest" description="Disordered" evidence="1">
    <location>
        <begin position="513"/>
        <end position="599"/>
    </location>
</feature>
<evidence type="ECO:0000259" key="2">
    <source>
        <dbReference type="SMART" id="SM00355"/>
    </source>
</evidence>
<dbReference type="InterPro" id="IPR003604">
    <property type="entry name" value="Matrin/U1-like-C_Znf_C2H2"/>
</dbReference>
<feature type="compositionally biased region" description="Basic and acidic residues" evidence="1">
    <location>
        <begin position="1073"/>
        <end position="1085"/>
    </location>
</feature>
<feature type="compositionally biased region" description="Low complexity" evidence="1">
    <location>
        <begin position="1222"/>
        <end position="1252"/>
    </location>
</feature>
<dbReference type="EMBL" id="CP126650">
    <property type="protein sequence ID" value="WJZ84339.1"/>
    <property type="molecule type" value="Genomic_DNA"/>
</dbReference>
<feature type="compositionally biased region" description="Low complexity" evidence="1">
    <location>
        <begin position="1169"/>
        <end position="1187"/>
    </location>
</feature>
<dbReference type="InterPro" id="IPR004345">
    <property type="entry name" value="TB2_DP1_HVA22"/>
</dbReference>
<accession>A0ABY9BP83</accession>
<evidence type="ECO:0000259" key="3">
    <source>
        <dbReference type="SMART" id="SM00451"/>
    </source>
</evidence>
<name>A0ABY9BP83_VITVI</name>
<feature type="region of interest" description="Disordered" evidence="1">
    <location>
        <begin position="636"/>
        <end position="663"/>
    </location>
</feature>
<organism evidence="4 5">
    <name type="scientific">Vitis vinifera</name>
    <name type="common">Grape</name>
    <dbReference type="NCBI Taxonomy" id="29760"/>
    <lineage>
        <taxon>Eukaryota</taxon>
        <taxon>Viridiplantae</taxon>
        <taxon>Streptophyta</taxon>
        <taxon>Embryophyta</taxon>
        <taxon>Tracheophyta</taxon>
        <taxon>Spermatophyta</taxon>
        <taxon>Magnoliopsida</taxon>
        <taxon>eudicotyledons</taxon>
        <taxon>Gunneridae</taxon>
        <taxon>Pentapetalae</taxon>
        <taxon>rosids</taxon>
        <taxon>Vitales</taxon>
        <taxon>Vitaceae</taxon>
        <taxon>Viteae</taxon>
        <taxon>Vitis</taxon>
    </lineage>
</organism>
<feature type="compositionally biased region" description="Acidic residues" evidence="1">
    <location>
        <begin position="638"/>
        <end position="647"/>
    </location>
</feature>
<feature type="compositionally biased region" description="Polar residues" evidence="1">
    <location>
        <begin position="534"/>
        <end position="543"/>
    </location>
</feature>